<dbReference type="EMBL" id="CAOF01000054">
    <property type="protein sequence ID" value="CCO45389.1"/>
    <property type="molecule type" value="Genomic_DNA"/>
</dbReference>
<accession>A0AAV2VL01</accession>
<keyword evidence="1" id="KW-0067">ATP-binding</keyword>
<reference evidence="1 2" key="1">
    <citation type="journal article" date="2013" name="ISME J.">
        <title>Comparative genomics of pathogenic lineages of Vibrio nigripulchritudo identifies virulence-associated traits.</title>
        <authorList>
            <person name="Goudenege D."/>
            <person name="Labreuche Y."/>
            <person name="Krin E."/>
            <person name="Ansquer D."/>
            <person name="Mangenot S."/>
            <person name="Calteau A."/>
            <person name="Medigue C."/>
            <person name="Mazel D."/>
            <person name="Polz M.F."/>
            <person name="Le Roux F."/>
        </authorList>
    </citation>
    <scope>NUCLEOTIDE SEQUENCE [LARGE SCALE GENOMIC DNA]</scope>
    <source>
        <strain evidence="1 2">SOn1</strain>
    </source>
</reference>
<gene>
    <name evidence="1" type="ORF">VIBNISOn1_1470027</name>
</gene>
<organism evidence="1 2">
    <name type="scientific">Vibrio nigripulchritudo SOn1</name>
    <dbReference type="NCBI Taxonomy" id="1238450"/>
    <lineage>
        <taxon>Bacteria</taxon>
        <taxon>Pseudomonadati</taxon>
        <taxon>Pseudomonadota</taxon>
        <taxon>Gammaproteobacteria</taxon>
        <taxon>Vibrionales</taxon>
        <taxon>Vibrionaceae</taxon>
        <taxon>Vibrio</taxon>
    </lineage>
</organism>
<keyword evidence="1" id="KW-0547">Nucleotide-binding</keyword>
<evidence type="ECO:0000313" key="1">
    <source>
        <dbReference type="EMBL" id="CCO45389.1"/>
    </source>
</evidence>
<sequence>MTSSPMALNSQIEAIEVDTGINKGMPKFIQDQQGSISPYEFLPAWVFYTPVVLQSLALALRYGDVRLPLVANPSIKLSGMVGESKHDILSLAGDYAKQWISPFITMTQNGESNALQAAHAYELMQQNQLDFPIVAKPDLGCRGAGVKLLHNLEQLEAYFASFPLHSRFLLQEKAPYPAEAGVFYIRYPGEKRGKVISLTLKYAPFVTGDGVSTLKQLIESDSRAGQLTHLYFPRHQDKLNLVLDKGESFQLAFAGSHSRGSIFRNGNEFISDALARQLDRIFDDVDGFCYGRLDIKFQDIHQLMDGKNFTILEINGASSEAAHIWDRKTPLKEIFSTLLFQYRTLFAIGALQKKAGHKPPSISQLLAAWREEKQLVSVYPQTD</sequence>
<comment type="caution">
    <text evidence="1">The sequence shown here is derived from an EMBL/GenBank/DDBJ whole genome shotgun (WGS) entry which is preliminary data.</text>
</comment>
<dbReference type="Proteomes" id="UP000018211">
    <property type="component" value="Unassembled WGS sequence"/>
</dbReference>
<dbReference type="SUPFAM" id="SSF56059">
    <property type="entry name" value="Glutathione synthetase ATP-binding domain-like"/>
    <property type="match status" value="1"/>
</dbReference>
<dbReference type="AlphaFoldDB" id="A0AAV2VL01"/>
<proteinExistence type="predicted"/>
<dbReference type="GO" id="GO:0005524">
    <property type="term" value="F:ATP binding"/>
    <property type="evidence" value="ECO:0007669"/>
    <property type="project" value="UniProtKB-KW"/>
</dbReference>
<evidence type="ECO:0000313" key="2">
    <source>
        <dbReference type="Proteomes" id="UP000018211"/>
    </source>
</evidence>
<name>A0AAV2VL01_9VIBR</name>
<protein>
    <submittedName>
        <fullName evidence="1">Glutathione synthetase ATP-binding domain-like protein</fullName>
    </submittedName>
</protein>